<dbReference type="GeneID" id="63785888"/>
<evidence type="ECO:0000313" key="3">
    <source>
        <dbReference type="Proteomes" id="UP000193685"/>
    </source>
</evidence>
<proteinExistence type="predicted"/>
<dbReference type="RefSeq" id="XP_040725438.1">
    <property type="nucleotide sequence ID" value="XM_040869289.1"/>
</dbReference>
<dbReference type="Proteomes" id="UP000193685">
    <property type="component" value="Unassembled WGS sequence"/>
</dbReference>
<protein>
    <submittedName>
        <fullName evidence="2">Uncharacterized protein</fullName>
    </submittedName>
</protein>
<evidence type="ECO:0000256" key="1">
    <source>
        <dbReference type="SAM" id="SignalP"/>
    </source>
</evidence>
<keyword evidence="3" id="KW-1185">Reference proteome</keyword>
<sequence>MLTSTQSVRLRMVSLKWILWSGMLSLVRSELKLCAEYESEKRLAHDSQCQDVKDGAICVVLPSSPKSDKCRLSCIKRKHQNVCECKCAV</sequence>
<feature type="non-terminal residue" evidence="2">
    <location>
        <position position="89"/>
    </location>
</feature>
<feature type="signal peptide" evidence="1">
    <location>
        <begin position="1"/>
        <end position="29"/>
    </location>
</feature>
<name>A0A1Y2FG16_PROLT</name>
<organism evidence="2 3">
    <name type="scientific">Protomyces lactucae-debilis</name>
    <dbReference type="NCBI Taxonomy" id="2754530"/>
    <lineage>
        <taxon>Eukaryota</taxon>
        <taxon>Fungi</taxon>
        <taxon>Dikarya</taxon>
        <taxon>Ascomycota</taxon>
        <taxon>Taphrinomycotina</taxon>
        <taxon>Taphrinomycetes</taxon>
        <taxon>Taphrinales</taxon>
        <taxon>Protomycetaceae</taxon>
        <taxon>Protomyces</taxon>
    </lineage>
</organism>
<comment type="caution">
    <text evidence="2">The sequence shown here is derived from an EMBL/GenBank/DDBJ whole genome shotgun (WGS) entry which is preliminary data.</text>
</comment>
<feature type="chain" id="PRO_5011965786" evidence="1">
    <location>
        <begin position="30"/>
        <end position="89"/>
    </location>
</feature>
<dbReference type="AlphaFoldDB" id="A0A1Y2FG16"/>
<reference evidence="2 3" key="1">
    <citation type="submission" date="2016-07" db="EMBL/GenBank/DDBJ databases">
        <title>Pervasive Adenine N6-methylation of Active Genes in Fungi.</title>
        <authorList>
            <consortium name="DOE Joint Genome Institute"/>
            <person name="Mondo S.J."/>
            <person name="Dannebaum R.O."/>
            <person name="Kuo R.C."/>
            <person name="Labutti K."/>
            <person name="Haridas S."/>
            <person name="Kuo A."/>
            <person name="Salamov A."/>
            <person name="Ahrendt S.R."/>
            <person name="Lipzen A."/>
            <person name="Sullivan W."/>
            <person name="Andreopoulos W.B."/>
            <person name="Clum A."/>
            <person name="Lindquist E."/>
            <person name="Daum C."/>
            <person name="Ramamoorthy G.K."/>
            <person name="Gryganskyi A."/>
            <person name="Culley D."/>
            <person name="Magnuson J.K."/>
            <person name="James T.Y."/>
            <person name="O'Malley M.A."/>
            <person name="Stajich J.E."/>
            <person name="Spatafora J.W."/>
            <person name="Visel A."/>
            <person name="Grigoriev I.V."/>
        </authorList>
    </citation>
    <scope>NUCLEOTIDE SEQUENCE [LARGE SCALE GENOMIC DNA]</scope>
    <source>
        <strain evidence="2 3">12-1054</strain>
    </source>
</reference>
<dbReference type="EMBL" id="MCFI01000009">
    <property type="protein sequence ID" value="ORY82567.1"/>
    <property type="molecule type" value="Genomic_DNA"/>
</dbReference>
<keyword evidence="1" id="KW-0732">Signal</keyword>
<evidence type="ECO:0000313" key="2">
    <source>
        <dbReference type="EMBL" id="ORY82567.1"/>
    </source>
</evidence>
<accession>A0A1Y2FG16</accession>
<gene>
    <name evidence="2" type="ORF">BCR37DRAFT_379570</name>
</gene>